<comment type="caution">
    <text evidence="3">The sequence shown here is derived from an EMBL/GenBank/DDBJ whole genome shotgun (WGS) entry which is preliminary data.</text>
</comment>
<feature type="region of interest" description="Disordered" evidence="1">
    <location>
        <begin position="242"/>
        <end position="270"/>
    </location>
</feature>
<sequence>MHMNDVLIDKNYSDWEQEMMNFMFAKNKTCFIDGSIKKPETKSENTYFGCNHLKERFGKESAPKAYELKQSLAITRQDGMTISAYYTRLHILWDEMESILPTPLYTCDGCECGLGKKLTELKGKERTYEFLMGLDDQFSVIKTQILAMKPTPDLSAAYHLVAKDEQQRTIASSKGPVREAAAFYTSFQGWREQTQNQQEKGWTKNKSSFQADKTKKCSECGREGHNKSGCFKIIGYPEWWHGKGKGDKSKPKAAMMEMKPCPIRGMTEEQ</sequence>
<gene>
    <name evidence="3" type="ORF">Tci_467549</name>
</gene>
<keyword evidence="3" id="KW-0808">Transferase</keyword>
<dbReference type="Pfam" id="PF14244">
    <property type="entry name" value="Retrotran_gag_3"/>
    <property type="match status" value="1"/>
</dbReference>
<dbReference type="PANTHER" id="PTHR34222">
    <property type="entry name" value="GAG_PRE-INTEGRS DOMAIN-CONTAINING PROTEIN"/>
    <property type="match status" value="1"/>
</dbReference>
<reference evidence="3" key="1">
    <citation type="journal article" date="2019" name="Sci. Rep.">
        <title>Draft genome of Tanacetum cinerariifolium, the natural source of mosquito coil.</title>
        <authorList>
            <person name="Yamashiro T."/>
            <person name="Shiraishi A."/>
            <person name="Satake H."/>
            <person name="Nakayama K."/>
        </authorList>
    </citation>
    <scope>NUCLEOTIDE SEQUENCE</scope>
</reference>
<name>A0A699HYA9_TANCI</name>
<keyword evidence="3" id="KW-0695">RNA-directed DNA polymerase</keyword>
<dbReference type="AlphaFoldDB" id="A0A699HYA9"/>
<accession>A0A699HYA9</accession>
<protein>
    <submittedName>
        <fullName evidence="3">Reverse transcriptase, RNA-dependent DNA polymerase, Gag-polypeptide of LTR copia-type</fullName>
    </submittedName>
</protein>
<feature type="domain" description="Retrotransposon Copia-like N-terminal" evidence="2">
    <location>
        <begin position="10"/>
        <end position="40"/>
    </location>
</feature>
<dbReference type="EMBL" id="BKCJ010226099">
    <property type="protein sequence ID" value="GEY95575.1"/>
    <property type="molecule type" value="Genomic_DNA"/>
</dbReference>
<proteinExistence type="predicted"/>
<keyword evidence="3" id="KW-0548">Nucleotidyltransferase</keyword>
<evidence type="ECO:0000259" key="2">
    <source>
        <dbReference type="Pfam" id="PF14244"/>
    </source>
</evidence>
<dbReference type="InterPro" id="IPR029472">
    <property type="entry name" value="Copia-like_N"/>
</dbReference>
<evidence type="ECO:0000256" key="1">
    <source>
        <dbReference type="SAM" id="MobiDB-lite"/>
    </source>
</evidence>
<organism evidence="3">
    <name type="scientific">Tanacetum cinerariifolium</name>
    <name type="common">Dalmatian daisy</name>
    <name type="synonym">Chrysanthemum cinerariifolium</name>
    <dbReference type="NCBI Taxonomy" id="118510"/>
    <lineage>
        <taxon>Eukaryota</taxon>
        <taxon>Viridiplantae</taxon>
        <taxon>Streptophyta</taxon>
        <taxon>Embryophyta</taxon>
        <taxon>Tracheophyta</taxon>
        <taxon>Spermatophyta</taxon>
        <taxon>Magnoliopsida</taxon>
        <taxon>eudicotyledons</taxon>
        <taxon>Gunneridae</taxon>
        <taxon>Pentapetalae</taxon>
        <taxon>asterids</taxon>
        <taxon>campanulids</taxon>
        <taxon>Asterales</taxon>
        <taxon>Asteraceae</taxon>
        <taxon>Asteroideae</taxon>
        <taxon>Anthemideae</taxon>
        <taxon>Anthemidinae</taxon>
        <taxon>Tanacetum</taxon>
    </lineage>
</organism>
<evidence type="ECO:0000313" key="3">
    <source>
        <dbReference type="EMBL" id="GEY95575.1"/>
    </source>
</evidence>
<dbReference type="GO" id="GO:0003964">
    <property type="term" value="F:RNA-directed DNA polymerase activity"/>
    <property type="evidence" value="ECO:0007669"/>
    <property type="project" value="UniProtKB-KW"/>
</dbReference>
<dbReference type="PANTHER" id="PTHR34222:SF88">
    <property type="entry name" value="ZINC FINGER, CCHC-TYPE"/>
    <property type="match status" value="1"/>
</dbReference>